<protein>
    <submittedName>
        <fullName evidence="2">Uncharacterized protein</fullName>
    </submittedName>
</protein>
<evidence type="ECO:0000313" key="1">
    <source>
        <dbReference type="EMBL" id="KKK49231.1"/>
    </source>
</evidence>
<evidence type="ECO:0000313" key="2">
    <source>
        <dbReference type="EMBL" id="KKK78849.1"/>
    </source>
</evidence>
<dbReference type="EMBL" id="LAZR01068654">
    <property type="protein sequence ID" value="KKK49231.1"/>
    <property type="molecule type" value="Genomic_DNA"/>
</dbReference>
<proteinExistence type="predicted"/>
<name>A0A0F9AK44_9ZZZZ</name>
<reference evidence="2" key="1">
    <citation type="journal article" date="2015" name="Nature">
        <title>Complex archaea that bridge the gap between prokaryotes and eukaryotes.</title>
        <authorList>
            <person name="Spang A."/>
            <person name="Saw J.H."/>
            <person name="Jorgensen S.L."/>
            <person name="Zaremba-Niedzwiedzka K."/>
            <person name="Martijn J."/>
            <person name="Lind A.E."/>
            <person name="van Eijk R."/>
            <person name="Schleper C."/>
            <person name="Guy L."/>
            <person name="Ettema T.J."/>
        </authorList>
    </citation>
    <scope>NUCLEOTIDE SEQUENCE</scope>
</reference>
<dbReference type="AlphaFoldDB" id="A0A0F9AK44"/>
<dbReference type="EMBL" id="LAZR01054298">
    <property type="protein sequence ID" value="KKK78849.1"/>
    <property type="molecule type" value="Genomic_DNA"/>
</dbReference>
<sequence length="161" mass="18378">MINRLEAANRVLATFTTSRIEKRPGGWYVVWSYKAWGKHKPEEVAKRWQCTGQDFYPVWNRKWPGGGTASTALSQLIRWLRGQPVLPISSWWYWVGKHCQLLPALAVQQLQDAGYPEHAHCVLCGKQINGSLDWWHLDGISGPCCGWTSGCRQESREKVLA</sequence>
<comment type="caution">
    <text evidence="2">The sequence shown here is derived from an EMBL/GenBank/DDBJ whole genome shotgun (WGS) entry which is preliminary data.</text>
</comment>
<organism evidence="2">
    <name type="scientific">marine sediment metagenome</name>
    <dbReference type="NCBI Taxonomy" id="412755"/>
    <lineage>
        <taxon>unclassified sequences</taxon>
        <taxon>metagenomes</taxon>
        <taxon>ecological metagenomes</taxon>
    </lineage>
</organism>
<accession>A0A0F9AK44</accession>
<gene>
    <name evidence="2" type="ORF">LCGC14_2839420</name>
    <name evidence="1" type="ORF">LCGC14_3137140</name>
</gene>